<feature type="region of interest" description="Disordered" evidence="1">
    <location>
        <begin position="362"/>
        <end position="382"/>
    </location>
</feature>
<feature type="domain" description="DUF4062" evidence="2">
    <location>
        <begin position="30"/>
        <end position="111"/>
    </location>
</feature>
<keyword evidence="4" id="KW-1185">Reference proteome</keyword>
<evidence type="ECO:0000256" key="1">
    <source>
        <dbReference type="SAM" id="MobiDB-lite"/>
    </source>
</evidence>
<evidence type="ECO:0000259" key="2">
    <source>
        <dbReference type="Pfam" id="PF13271"/>
    </source>
</evidence>
<name>A0A7W3JAG1_9MICO</name>
<dbReference type="InterPro" id="IPR025139">
    <property type="entry name" value="DUF4062"/>
</dbReference>
<dbReference type="RefSeq" id="WP_182618002.1">
    <property type="nucleotide sequence ID" value="NZ_BAAATF010000003.1"/>
</dbReference>
<comment type="caution">
    <text evidence="3">The sequence shown here is derived from an EMBL/GenBank/DDBJ whole genome shotgun (WGS) entry which is preliminary data.</text>
</comment>
<gene>
    <name evidence="3" type="ORF">FHX71_003199</name>
</gene>
<sequence>MDDASLLIDQRSASLAAAGEDVRAWASGRRVFVSSLITDMPDERAAVRAAIESVGATAVMFEDLGAQDISAEQAYLSGVRSSEVYVGMWGSRYGVRMPDGYSATHAEFLEAERNGLRLCLFVNGETGGEMDGAQRDLIQGARNLYTTSPWTDPEDLGRRVRRRLEELAAEELAPWVRVGRTLFRAREITNDGRTISLTAAVRSDAVHAELVRLRDSRAGGVPFASPHTALPVQISGLSTTTVSTIGHEERLTLVAQDQRSSNLRASTINGISADEVGRRALSDGLFGTSLLGQQMGWMTRPIDPLAPLRGLGLDDSVLRPVARLLFAERLITDQAATRVDSFALGPSHQGARRLRATWTPPQVYANEPDPAPVSIDGTVTGL</sequence>
<dbReference type="Proteomes" id="UP000540568">
    <property type="component" value="Unassembled WGS sequence"/>
</dbReference>
<organism evidence="3 4">
    <name type="scientific">Promicromonospora sukumoe</name>
    <dbReference type="NCBI Taxonomy" id="88382"/>
    <lineage>
        <taxon>Bacteria</taxon>
        <taxon>Bacillati</taxon>
        <taxon>Actinomycetota</taxon>
        <taxon>Actinomycetes</taxon>
        <taxon>Micrococcales</taxon>
        <taxon>Promicromonosporaceae</taxon>
        <taxon>Promicromonospora</taxon>
    </lineage>
</organism>
<dbReference type="AlphaFoldDB" id="A0A7W3JAG1"/>
<reference evidence="3 4" key="1">
    <citation type="submission" date="2020-07" db="EMBL/GenBank/DDBJ databases">
        <title>Sequencing the genomes of 1000 actinobacteria strains.</title>
        <authorList>
            <person name="Klenk H.-P."/>
        </authorList>
    </citation>
    <scope>NUCLEOTIDE SEQUENCE [LARGE SCALE GENOMIC DNA]</scope>
    <source>
        <strain evidence="3 4">DSM 44121</strain>
    </source>
</reference>
<dbReference type="EMBL" id="JACGWV010000001">
    <property type="protein sequence ID" value="MBA8809257.1"/>
    <property type="molecule type" value="Genomic_DNA"/>
</dbReference>
<dbReference type="Pfam" id="PF13271">
    <property type="entry name" value="DUF4062"/>
    <property type="match status" value="1"/>
</dbReference>
<evidence type="ECO:0000313" key="3">
    <source>
        <dbReference type="EMBL" id="MBA8809257.1"/>
    </source>
</evidence>
<proteinExistence type="predicted"/>
<evidence type="ECO:0000313" key="4">
    <source>
        <dbReference type="Proteomes" id="UP000540568"/>
    </source>
</evidence>
<protein>
    <recommendedName>
        <fullName evidence="2">DUF4062 domain-containing protein</fullName>
    </recommendedName>
</protein>
<accession>A0A7W3JAG1</accession>